<dbReference type="AlphaFoldDB" id="A0A4Y2BID0"/>
<organism evidence="1 2">
    <name type="scientific">Araneus ventricosus</name>
    <name type="common">Orbweaver spider</name>
    <name type="synonym">Epeira ventricosa</name>
    <dbReference type="NCBI Taxonomy" id="182803"/>
    <lineage>
        <taxon>Eukaryota</taxon>
        <taxon>Metazoa</taxon>
        <taxon>Ecdysozoa</taxon>
        <taxon>Arthropoda</taxon>
        <taxon>Chelicerata</taxon>
        <taxon>Arachnida</taxon>
        <taxon>Araneae</taxon>
        <taxon>Araneomorphae</taxon>
        <taxon>Entelegynae</taxon>
        <taxon>Araneoidea</taxon>
        <taxon>Araneidae</taxon>
        <taxon>Araneus</taxon>
    </lineage>
</organism>
<keyword evidence="2" id="KW-1185">Reference proteome</keyword>
<sequence>MGQGRGFPNVNIGPVRMDWLYAFDSNRAQTLPRNHRCATTRQWGSVPEFLSVMSSNEACTESFMHIQVRQKPAISHLFPITLYGKKVRVKRWEGFIWKSSAGIVQTP</sequence>
<name>A0A4Y2BID0_ARAVE</name>
<comment type="caution">
    <text evidence="1">The sequence shown here is derived from an EMBL/GenBank/DDBJ whole genome shotgun (WGS) entry which is preliminary data.</text>
</comment>
<protein>
    <submittedName>
        <fullName evidence="1">Uncharacterized protein</fullName>
    </submittedName>
</protein>
<proteinExistence type="predicted"/>
<accession>A0A4Y2BID0</accession>
<gene>
    <name evidence="1" type="ORF">AVEN_116058_1</name>
</gene>
<dbReference type="EMBL" id="BGPR01083325">
    <property type="protein sequence ID" value="GBL90914.1"/>
    <property type="molecule type" value="Genomic_DNA"/>
</dbReference>
<reference evidence="1 2" key="1">
    <citation type="journal article" date="2019" name="Sci. Rep.">
        <title>Orb-weaving spider Araneus ventricosus genome elucidates the spidroin gene catalogue.</title>
        <authorList>
            <person name="Kono N."/>
            <person name="Nakamura H."/>
            <person name="Ohtoshi R."/>
            <person name="Moran D.A.P."/>
            <person name="Shinohara A."/>
            <person name="Yoshida Y."/>
            <person name="Fujiwara M."/>
            <person name="Mori M."/>
            <person name="Tomita M."/>
            <person name="Arakawa K."/>
        </authorList>
    </citation>
    <scope>NUCLEOTIDE SEQUENCE [LARGE SCALE GENOMIC DNA]</scope>
</reference>
<evidence type="ECO:0000313" key="2">
    <source>
        <dbReference type="Proteomes" id="UP000499080"/>
    </source>
</evidence>
<evidence type="ECO:0000313" key="1">
    <source>
        <dbReference type="EMBL" id="GBL90914.1"/>
    </source>
</evidence>
<dbReference type="Proteomes" id="UP000499080">
    <property type="component" value="Unassembled WGS sequence"/>
</dbReference>